<evidence type="ECO:0000256" key="2">
    <source>
        <dbReference type="ARBA" id="ARBA00022553"/>
    </source>
</evidence>
<evidence type="ECO:0000256" key="3">
    <source>
        <dbReference type="ARBA" id="ARBA00022630"/>
    </source>
</evidence>
<keyword evidence="6" id="KW-1278">Translocase</keyword>
<evidence type="ECO:0000256" key="1">
    <source>
        <dbReference type="ARBA" id="ARBA00022448"/>
    </source>
</evidence>
<keyword evidence="3" id="KW-0285">Flavoprotein</keyword>
<evidence type="ECO:0000256" key="6">
    <source>
        <dbReference type="ARBA" id="ARBA00022967"/>
    </source>
</evidence>
<keyword evidence="7" id="KW-0249">Electron transport</keyword>
<reference evidence="12" key="1">
    <citation type="submission" date="2017-11" db="EMBL/GenBank/DDBJ databases">
        <authorList>
            <person name="Watanabe M."/>
            <person name="Kojima H."/>
        </authorList>
    </citation>
    <scope>NUCLEOTIDE SEQUENCE [LARGE SCALE GENOMIC DNA]</scope>
    <source>
        <strain evidence="12">Tokyo 01</strain>
    </source>
</reference>
<dbReference type="NCBIfam" id="TIGR01946">
    <property type="entry name" value="rnfD"/>
    <property type="match status" value="1"/>
</dbReference>
<feature type="transmembrane region" description="Helical" evidence="10">
    <location>
        <begin position="297"/>
        <end position="315"/>
    </location>
</feature>
<name>A0A401FYB7_9BACT</name>
<dbReference type="GO" id="GO:0055085">
    <property type="term" value="P:transmembrane transport"/>
    <property type="evidence" value="ECO:0007669"/>
    <property type="project" value="InterPro"/>
</dbReference>
<keyword evidence="2" id="KW-0597">Phosphoprotein</keyword>
<protein>
    <submittedName>
        <fullName evidence="11">Electron transporter RnfD</fullName>
    </submittedName>
</protein>
<keyword evidence="4" id="KW-0288">FMN</keyword>
<dbReference type="AlphaFoldDB" id="A0A401FYB7"/>
<dbReference type="OrthoDB" id="9776359at2"/>
<evidence type="ECO:0000256" key="4">
    <source>
        <dbReference type="ARBA" id="ARBA00022643"/>
    </source>
</evidence>
<dbReference type="EMBL" id="BEXT01000001">
    <property type="protein sequence ID" value="GBC61950.1"/>
    <property type="molecule type" value="Genomic_DNA"/>
</dbReference>
<dbReference type="InterPro" id="IPR004338">
    <property type="entry name" value="NqrB/RnfD"/>
</dbReference>
<evidence type="ECO:0000313" key="12">
    <source>
        <dbReference type="Proteomes" id="UP000288096"/>
    </source>
</evidence>
<dbReference type="GO" id="GO:0005886">
    <property type="term" value="C:plasma membrane"/>
    <property type="evidence" value="ECO:0007669"/>
    <property type="project" value="TreeGrafter"/>
</dbReference>
<dbReference type="PANTHER" id="PTHR30578:SF0">
    <property type="entry name" value="ION-TRANSLOCATING OXIDOREDUCTASE COMPLEX SUBUNIT D"/>
    <property type="match status" value="1"/>
</dbReference>
<reference evidence="12" key="2">
    <citation type="submission" date="2019-01" db="EMBL/GenBank/DDBJ databases">
        <title>Genome sequence of Desulfonema ishimotonii strain Tokyo 01.</title>
        <authorList>
            <person name="Fukui M."/>
        </authorList>
    </citation>
    <scope>NUCLEOTIDE SEQUENCE [LARGE SCALE GENOMIC DNA]</scope>
    <source>
        <strain evidence="12">Tokyo 01</strain>
    </source>
</reference>
<feature type="transmembrane region" description="Helical" evidence="10">
    <location>
        <begin position="193"/>
        <end position="213"/>
    </location>
</feature>
<gene>
    <name evidence="11" type="ORF">DENIS_2912</name>
</gene>
<feature type="transmembrane region" description="Helical" evidence="10">
    <location>
        <begin position="40"/>
        <end position="63"/>
    </location>
</feature>
<evidence type="ECO:0000256" key="5">
    <source>
        <dbReference type="ARBA" id="ARBA00022692"/>
    </source>
</evidence>
<sequence length="327" mass="35025">MFNQKKFVVSHAPFWHSGSGITERSYNILLAALPAVLLSVYHYGMSVVGILALSISSAMLWELAFTRISKQPDTIGDGSSALIGMIFAMLLPPTMPWWAVITGTFFAVVIGRQIYGGLGGNPFNPAVLAVAILSISWKQYFDFGAAVANYDLDFAAFYPLAAVKHAAMHTDLFSVPELVNSFAPLDLLMGKQVGAIGATFGLGLIAGGVYLILRGFIRWEISLSFILGITVTAMLFNASDPTKYAGPLFHLLTGYTLVAAFFLATEDSSSPANCIPMILYGAAGGMMTVLIRNIGVYADGVLYAILVINLINPLLDKIRPKALGKVA</sequence>
<accession>A0A401FYB7</accession>
<feature type="transmembrane region" description="Helical" evidence="10">
    <location>
        <begin position="122"/>
        <end position="141"/>
    </location>
</feature>
<dbReference type="Pfam" id="PF03116">
    <property type="entry name" value="NQR2_RnfD_RnfE"/>
    <property type="match status" value="1"/>
</dbReference>
<keyword evidence="8 10" id="KW-1133">Transmembrane helix</keyword>
<organism evidence="11 12">
    <name type="scientific">Desulfonema ishimotonii</name>
    <dbReference type="NCBI Taxonomy" id="45657"/>
    <lineage>
        <taxon>Bacteria</taxon>
        <taxon>Pseudomonadati</taxon>
        <taxon>Thermodesulfobacteriota</taxon>
        <taxon>Desulfobacteria</taxon>
        <taxon>Desulfobacterales</taxon>
        <taxon>Desulfococcaceae</taxon>
        <taxon>Desulfonema</taxon>
    </lineage>
</organism>
<comment type="caution">
    <text evidence="11">The sequence shown here is derived from an EMBL/GenBank/DDBJ whole genome shotgun (WGS) entry which is preliminary data.</text>
</comment>
<dbReference type="Proteomes" id="UP000288096">
    <property type="component" value="Unassembled WGS sequence"/>
</dbReference>
<keyword evidence="5 10" id="KW-0812">Transmembrane</keyword>
<dbReference type="RefSeq" id="WP_124329175.1">
    <property type="nucleotide sequence ID" value="NZ_BEXT01000001.1"/>
</dbReference>
<evidence type="ECO:0000256" key="8">
    <source>
        <dbReference type="ARBA" id="ARBA00022989"/>
    </source>
</evidence>
<feature type="transmembrane region" description="Helical" evidence="10">
    <location>
        <begin position="75"/>
        <end position="91"/>
    </location>
</feature>
<feature type="transmembrane region" description="Helical" evidence="10">
    <location>
        <begin position="272"/>
        <end position="291"/>
    </location>
</feature>
<dbReference type="InterPro" id="IPR011303">
    <property type="entry name" value="RnfD_bac"/>
</dbReference>
<proteinExistence type="predicted"/>
<evidence type="ECO:0000256" key="7">
    <source>
        <dbReference type="ARBA" id="ARBA00022982"/>
    </source>
</evidence>
<evidence type="ECO:0000256" key="9">
    <source>
        <dbReference type="ARBA" id="ARBA00023136"/>
    </source>
</evidence>
<keyword evidence="1" id="KW-0813">Transport</keyword>
<evidence type="ECO:0000313" key="11">
    <source>
        <dbReference type="EMBL" id="GBC61950.1"/>
    </source>
</evidence>
<dbReference type="GO" id="GO:0022900">
    <property type="term" value="P:electron transport chain"/>
    <property type="evidence" value="ECO:0007669"/>
    <property type="project" value="InterPro"/>
</dbReference>
<keyword evidence="9 10" id="KW-0472">Membrane</keyword>
<dbReference type="PANTHER" id="PTHR30578">
    <property type="entry name" value="ELECTRON TRANSPORT COMPLEX PROTEIN RNFD"/>
    <property type="match status" value="1"/>
</dbReference>
<feature type="transmembrane region" description="Helical" evidence="10">
    <location>
        <begin position="244"/>
        <end position="265"/>
    </location>
</feature>
<keyword evidence="12" id="KW-1185">Reference proteome</keyword>
<evidence type="ECO:0000256" key="10">
    <source>
        <dbReference type="SAM" id="Phobius"/>
    </source>
</evidence>
<feature type="transmembrane region" description="Helical" evidence="10">
    <location>
        <begin position="220"/>
        <end position="238"/>
    </location>
</feature>